<reference evidence="1 2" key="1">
    <citation type="submission" date="2017-08" db="EMBL/GenBank/DDBJ databases">
        <title>Substantial Increase in Enzyme Production by Combined Drug-Resistance Mutations in Paenibacillus agaridevorans.</title>
        <authorList>
            <person name="Tanaka Y."/>
            <person name="Funane K."/>
            <person name="Hosaka T."/>
            <person name="Shiwa Y."/>
            <person name="Fujita N."/>
            <person name="Miyazaki T."/>
            <person name="Yoshikawa H."/>
            <person name="Murakami K."/>
            <person name="Kasahara K."/>
            <person name="Inaoka T."/>
            <person name="Hiraga Y."/>
            <person name="Ochi K."/>
        </authorList>
    </citation>
    <scope>NUCLEOTIDE SEQUENCE [LARGE SCALE GENOMIC DNA]</scope>
    <source>
        <strain evidence="1 2">T-3040</strain>
    </source>
</reference>
<dbReference type="Proteomes" id="UP000245202">
    <property type="component" value="Unassembled WGS sequence"/>
</dbReference>
<sequence>MSGVSVVSKTHASNGETGVADTVSYERWVWIELIGFDNGQPDYAVQAYLDKTGFIPDSVSLLFYTPDFVHAHKGMETEWRLPMEICSYGARPYGRDRARQTWTNYELRNLVQELQKHGVEVYCAFFDIFQFDGEDGSEELAKSVWCADHPELYEMRKTGEPFPGINPLRRMKDGSYYEDRFVPELMEVLEDYRFDGYHGADGYTSPRLTLAETDYSDDMVEQFLQWSGAALPGDLPAVCDRDPGDMERRADWIWNNQRLQWIEFHGSRWAQLWRKIMAGIRQAGKKAFVNTAWTREPFEALYRYGVDYKMLAETGIDGFIVETVGASLSAGAGETEYEPGTEFMSMLLMIKAYVPHTKLICLNALADTHEQWDAISHAPTVLERDIHTLTSMYVIESGEPTRCAAGFMACLGDGISREGWKWITARWNLGFAARPQRIVGAALVWSDAMLQASLQEYAELRTWPAHKYANELLSRGAPVHSAIRIHNVPAFDGPILVTNLHLLPEGELQTVLAYQGGAAILIGRLTERVAAALRPFDIHEGHDAGKQICVVRPVGMDTGSIYFMEEHHPEAQDWTPGPAPVVDAIAWTKSLDFRPVAESFLTRAALEIIEVVQAPKVCKNEAFIGVAAIEVAANRLRLLLTNTHINYKSAHVDMGKPIQRIEVLTEFPGVPVKPRGSAFSLYVPGRGAVIVDVSL</sequence>
<keyword evidence="2" id="KW-1185">Reference proteome</keyword>
<proteinExistence type="predicted"/>
<dbReference type="AlphaFoldDB" id="A0A2R5EYT9"/>
<name>A0A2R5EYT9_9BACL</name>
<dbReference type="EMBL" id="BDQX01000171">
    <property type="protein sequence ID" value="GBG08514.1"/>
    <property type="molecule type" value="Genomic_DNA"/>
</dbReference>
<evidence type="ECO:0000313" key="2">
    <source>
        <dbReference type="Proteomes" id="UP000245202"/>
    </source>
</evidence>
<dbReference type="RefSeq" id="WP_108993453.1">
    <property type="nucleotide sequence ID" value="NZ_BDQX01000171.1"/>
</dbReference>
<organism evidence="1 2">
    <name type="scientific">Paenibacillus agaridevorans</name>
    <dbReference type="NCBI Taxonomy" id="171404"/>
    <lineage>
        <taxon>Bacteria</taxon>
        <taxon>Bacillati</taxon>
        <taxon>Bacillota</taxon>
        <taxon>Bacilli</taxon>
        <taxon>Bacillales</taxon>
        <taxon>Paenibacillaceae</taxon>
        <taxon>Paenibacillus</taxon>
    </lineage>
</organism>
<comment type="caution">
    <text evidence="1">The sequence shown here is derived from an EMBL/GenBank/DDBJ whole genome shotgun (WGS) entry which is preliminary data.</text>
</comment>
<evidence type="ECO:0000313" key="1">
    <source>
        <dbReference type="EMBL" id="GBG08514.1"/>
    </source>
</evidence>
<protein>
    <submittedName>
        <fullName evidence="1">Uncharacterized protein</fullName>
    </submittedName>
</protein>
<accession>A0A2R5EYT9</accession>
<gene>
    <name evidence="1" type="ORF">PAT3040_03100</name>
</gene>